<feature type="region of interest" description="Disordered" evidence="1">
    <location>
        <begin position="1"/>
        <end position="21"/>
    </location>
</feature>
<feature type="compositionally biased region" description="Basic residues" evidence="1">
    <location>
        <begin position="7"/>
        <end position="17"/>
    </location>
</feature>
<dbReference type="GO" id="GO:0000981">
    <property type="term" value="F:DNA-binding transcription factor activity, RNA polymerase II-specific"/>
    <property type="evidence" value="ECO:0007669"/>
    <property type="project" value="TreeGrafter"/>
</dbReference>
<feature type="region of interest" description="Disordered" evidence="1">
    <location>
        <begin position="38"/>
        <end position="77"/>
    </location>
</feature>
<evidence type="ECO:0000256" key="1">
    <source>
        <dbReference type="SAM" id="MobiDB-lite"/>
    </source>
</evidence>
<name>U4UK68_DENPD</name>
<dbReference type="PANTHER" id="PTHR12577:SF6">
    <property type="entry name" value="DACHSHUND, ISOFORM B"/>
    <property type="match status" value="1"/>
</dbReference>
<dbReference type="GO" id="GO:0000978">
    <property type="term" value="F:RNA polymerase II cis-regulatory region sequence-specific DNA binding"/>
    <property type="evidence" value="ECO:0007669"/>
    <property type="project" value="TreeGrafter"/>
</dbReference>
<evidence type="ECO:0000313" key="3">
    <source>
        <dbReference type="Proteomes" id="UP000030742"/>
    </source>
</evidence>
<gene>
    <name evidence="2" type="ORF">D910_11751</name>
</gene>
<dbReference type="GO" id="GO:0005634">
    <property type="term" value="C:nucleus"/>
    <property type="evidence" value="ECO:0007669"/>
    <property type="project" value="TreeGrafter"/>
</dbReference>
<dbReference type="EMBL" id="KB632390">
    <property type="protein sequence ID" value="ERL94474.1"/>
    <property type="molecule type" value="Genomic_DNA"/>
</dbReference>
<dbReference type="Proteomes" id="UP000030742">
    <property type="component" value="Unassembled WGS sequence"/>
</dbReference>
<evidence type="ECO:0000313" key="2">
    <source>
        <dbReference type="EMBL" id="ERL94474.1"/>
    </source>
</evidence>
<reference evidence="2 3" key="1">
    <citation type="journal article" date="2013" name="Genome Biol.">
        <title>Draft genome of the mountain pine beetle, Dendroctonus ponderosae Hopkins, a major forest pest.</title>
        <authorList>
            <person name="Keeling C.I."/>
            <person name="Yuen M.M."/>
            <person name="Liao N.Y."/>
            <person name="Docking T.R."/>
            <person name="Chan S.K."/>
            <person name="Taylor G.A."/>
            <person name="Palmquist D.L."/>
            <person name="Jackman S.D."/>
            <person name="Nguyen A."/>
            <person name="Li M."/>
            <person name="Henderson H."/>
            <person name="Janes J.K."/>
            <person name="Zhao Y."/>
            <person name="Pandoh P."/>
            <person name="Moore R."/>
            <person name="Sperling F.A."/>
            <person name="Huber D.P."/>
            <person name="Birol I."/>
            <person name="Jones S.J."/>
            <person name="Bohlmann J."/>
        </authorList>
    </citation>
    <scope>NUCLEOTIDE SEQUENCE</scope>
</reference>
<dbReference type="AlphaFoldDB" id="U4UK68"/>
<accession>U4UK68</accession>
<protein>
    <submittedName>
        <fullName evidence="2">Uncharacterized protein</fullName>
    </submittedName>
</protein>
<proteinExistence type="predicted"/>
<dbReference type="PANTHER" id="PTHR12577">
    <property type="entry name" value="DACHSHUND"/>
    <property type="match status" value="1"/>
</dbReference>
<feature type="region of interest" description="Disordered" evidence="1">
    <location>
        <begin position="91"/>
        <end position="113"/>
    </location>
</feature>
<dbReference type="GO" id="GO:0005667">
    <property type="term" value="C:transcription regulator complex"/>
    <property type="evidence" value="ECO:0007669"/>
    <property type="project" value="TreeGrafter"/>
</dbReference>
<dbReference type="InterPro" id="IPR052417">
    <property type="entry name" value="Dachshund_domain"/>
</dbReference>
<sequence>MPANFQKRLRREKRTRKRLQDQLDLEMNRRAQLEEALRSAGASDQIDAINAPTPNQMVPMHQSPLAPPSHNIMRPPSTERIPERVDRIKQEIEEPSPQYVRELREPPPPPLPQENKVWGYSGLDLINSGATFWQNYSGKQVVDLY</sequence>
<organism evidence="2 3">
    <name type="scientific">Dendroctonus ponderosae</name>
    <name type="common">Mountain pine beetle</name>
    <dbReference type="NCBI Taxonomy" id="77166"/>
    <lineage>
        <taxon>Eukaryota</taxon>
        <taxon>Metazoa</taxon>
        <taxon>Ecdysozoa</taxon>
        <taxon>Arthropoda</taxon>
        <taxon>Hexapoda</taxon>
        <taxon>Insecta</taxon>
        <taxon>Pterygota</taxon>
        <taxon>Neoptera</taxon>
        <taxon>Endopterygota</taxon>
        <taxon>Coleoptera</taxon>
        <taxon>Polyphaga</taxon>
        <taxon>Cucujiformia</taxon>
        <taxon>Curculionidae</taxon>
        <taxon>Scolytinae</taxon>
        <taxon>Dendroctonus</taxon>
    </lineage>
</organism>